<name>A0A4P7D6N0_9BURK</name>
<dbReference type="OrthoDB" id="8986049at2"/>
<feature type="transmembrane region" description="Helical" evidence="6">
    <location>
        <begin position="357"/>
        <end position="376"/>
    </location>
</feature>
<sequence length="390" mass="40394">MNKENGTRRSQSAFVAAMVALGVFSPTVFMGLPAVVGQVAQHWAFGEATLGIAVFAEVFGMSCGALLVAFVLGRQPVRRVLVAAAMLAAAANLATLGVHGFVAFALLRCVAGVGSGALNGIAMRYLSYTSTPERHLGMLVMGQVLWGMALLAFVIPSLGAAWGAAGVFTFVAALSVPFTCVAGRFERGETLSTPQQRAAGRVDKGGALLSLVALFALYGGVGVVWTFLEKIGADAGLRGSYISIVLAAANLVSLVACWFMPKVGVGGGLRRWTLFNLTGCVVAAASLALPPSPLSFALGSVVFIVCWTGGALLIFATIPQYDLVGRFAALSPGFLALGFGVGSIAGGELMEASGTRAALEVAIVLCMLSLVFYARLRPLDDERALVAHWE</sequence>
<dbReference type="GO" id="GO:0005886">
    <property type="term" value="C:plasma membrane"/>
    <property type="evidence" value="ECO:0007669"/>
    <property type="project" value="UniProtKB-SubCell"/>
</dbReference>
<keyword evidence="3 6" id="KW-0812">Transmembrane</keyword>
<evidence type="ECO:0000313" key="7">
    <source>
        <dbReference type="EMBL" id="QBR02670.1"/>
    </source>
</evidence>
<dbReference type="EMBL" id="CP038151">
    <property type="protein sequence ID" value="QBR02670.1"/>
    <property type="molecule type" value="Genomic_DNA"/>
</dbReference>
<feature type="transmembrane region" description="Helical" evidence="6">
    <location>
        <begin position="295"/>
        <end position="315"/>
    </location>
</feature>
<feature type="transmembrane region" description="Helical" evidence="6">
    <location>
        <begin position="105"/>
        <end position="126"/>
    </location>
</feature>
<dbReference type="AlphaFoldDB" id="A0A4P7D6N0"/>
<dbReference type="Gene3D" id="1.20.1250.20">
    <property type="entry name" value="MFS general substrate transporter like domains"/>
    <property type="match status" value="2"/>
</dbReference>
<feature type="transmembrane region" description="Helical" evidence="6">
    <location>
        <begin position="48"/>
        <end position="73"/>
    </location>
</feature>
<keyword evidence="4 6" id="KW-1133">Transmembrane helix</keyword>
<keyword evidence="5 6" id="KW-0472">Membrane</keyword>
<evidence type="ECO:0000256" key="2">
    <source>
        <dbReference type="ARBA" id="ARBA00022475"/>
    </source>
</evidence>
<evidence type="ECO:0000256" key="6">
    <source>
        <dbReference type="SAM" id="Phobius"/>
    </source>
</evidence>
<dbReference type="InterPro" id="IPR050189">
    <property type="entry name" value="MFS_Efflux_Transporters"/>
</dbReference>
<dbReference type="GO" id="GO:0022857">
    <property type="term" value="F:transmembrane transporter activity"/>
    <property type="evidence" value="ECO:0007669"/>
    <property type="project" value="InterPro"/>
</dbReference>
<evidence type="ECO:0000256" key="3">
    <source>
        <dbReference type="ARBA" id="ARBA00022692"/>
    </source>
</evidence>
<evidence type="ECO:0000313" key="8">
    <source>
        <dbReference type="Proteomes" id="UP000295727"/>
    </source>
</evidence>
<dbReference type="PANTHER" id="PTHR43124:SF10">
    <property type="entry name" value="PURINE EFFLUX PUMP PBUE"/>
    <property type="match status" value="1"/>
</dbReference>
<evidence type="ECO:0000256" key="1">
    <source>
        <dbReference type="ARBA" id="ARBA00004651"/>
    </source>
</evidence>
<feature type="transmembrane region" description="Helical" evidence="6">
    <location>
        <begin position="327"/>
        <end position="345"/>
    </location>
</feature>
<comment type="subcellular location">
    <subcellularLocation>
        <location evidence="1">Cell membrane</location>
        <topology evidence="1">Multi-pass membrane protein</topology>
    </subcellularLocation>
</comment>
<feature type="transmembrane region" description="Helical" evidence="6">
    <location>
        <begin position="272"/>
        <end position="289"/>
    </location>
</feature>
<feature type="transmembrane region" description="Helical" evidence="6">
    <location>
        <begin position="138"/>
        <end position="155"/>
    </location>
</feature>
<accession>A0A4P7D6N0</accession>
<reference evidence="7 8" key="1">
    <citation type="submission" date="2019-03" db="EMBL/GenBank/DDBJ databases">
        <title>Paraburkholderia sp. 7MH5, isolated from subtropical forest soil.</title>
        <authorList>
            <person name="Gao Z.-H."/>
            <person name="Qiu L.-H."/>
        </authorList>
    </citation>
    <scope>NUCLEOTIDE SEQUENCE [LARGE SCALE GENOMIC DNA]</scope>
    <source>
        <strain evidence="7 8">7MH5</strain>
    </source>
</reference>
<feature type="transmembrane region" description="Helical" evidence="6">
    <location>
        <begin position="240"/>
        <end position="260"/>
    </location>
</feature>
<dbReference type="Proteomes" id="UP000295727">
    <property type="component" value="Chromosome 4"/>
</dbReference>
<dbReference type="InterPro" id="IPR011701">
    <property type="entry name" value="MFS"/>
</dbReference>
<evidence type="ECO:0000256" key="4">
    <source>
        <dbReference type="ARBA" id="ARBA00022989"/>
    </source>
</evidence>
<feature type="transmembrane region" description="Helical" evidence="6">
    <location>
        <begin position="206"/>
        <end position="228"/>
    </location>
</feature>
<dbReference type="Pfam" id="PF07690">
    <property type="entry name" value="MFS_1"/>
    <property type="match status" value="1"/>
</dbReference>
<feature type="transmembrane region" description="Helical" evidence="6">
    <location>
        <begin position="80"/>
        <end position="99"/>
    </location>
</feature>
<dbReference type="RefSeq" id="WP_134758190.1">
    <property type="nucleotide sequence ID" value="NZ_CP038151.1"/>
</dbReference>
<organism evidence="7 8">
    <name type="scientific">Paraburkholderia pallida</name>
    <dbReference type="NCBI Taxonomy" id="2547399"/>
    <lineage>
        <taxon>Bacteria</taxon>
        <taxon>Pseudomonadati</taxon>
        <taxon>Pseudomonadota</taxon>
        <taxon>Betaproteobacteria</taxon>
        <taxon>Burkholderiales</taxon>
        <taxon>Burkholderiaceae</taxon>
        <taxon>Paraburkholderia</taxon>
    </lineage>
</organism>
<gene>
    <name evidence="7" type="ORF">E1956_36225</name>
</gene>
<dbReference type="InterPro" id="IPR036259">
    <property type="entry name" value="MFS_trans_sf"/>
</dbReference>
<proteinExistence type="predicted"/>
<keyword evidence="8" id="KW-1185">Reference proteome</keyword>
<dbReference type="PANTHER" id="PTHR43124">
    <property type="entry name" value="PURINE EFFLUX PUMP PBUE"/>
    <property type="match status" value="1"/>
</dbReference>
<dbReference type="KEGG" id="ppai:E1956_36225"/>
<protein>
    <submittedName>
        <fullName evidence="7">MFS transporter</fullName>
    </submittedName>
</protein>
<dbReference type="SUPFAM" id="SSF103473">
    <property type="entry name" value="MFS general substrate transporter"/>
    <property type="match status" value="1"/>
</dbReference>
<evidence type="ECO:0000256" key="5">
    <source>
        <dbReference type="ARBA" id="ARBA00023136"/>
    </source>
</evidence>
<keyword evidence="2" id="KW-1003">Cell membrane</keyword>
<feature type="transmembrane region" description="Helical" evidence="6">
    <location>
        <begin position="161"/>
        <end position="185"/>
    </location>
</feature>
<feature type="transmembrane region" description="Helical" evidence="6">
    <location>
        <begin position="12"/>
        <end position="36"/>
    </location>
</feature>